<feature type="compositionally biased region" description="Polar residues" evidence="11">
    <location>
        <begin position="612"/>
        <end position="626"/>
    </location>
</feature>
<dbReference type="InterPro" id="IPR008160">
    <property type="entry name" value="Collagen"/>
</dbReference>
<dbReference type="GO" id="GO:0005615">
    <property type="term" value="C:extracellular space"/>
    <property type="evidence" value="ECO:0007669"/>
    <property type="project" value="TreeGrafter"/>
</dbReference>
<evidence type="ECO:0000256" key="6">
    <source>
        <dbReference type="ARBA" id="ARBA00022692"/>
    </source>
</evidence>
<keyword evidence="7" id="KW-0732">Signal</keyword>
<dbReference type="GO" id="GO:0030020">
    <property type="term" value="F:extracellular matrix structural constituent conferring tensile strength"/>
    <property type="evidence" value="ECO:0007669"/>
    <property type="project" value="TreeGrafter"/>
</dbReference>
<comment type="caution">
    <text evidence="15">The sequence shown here is derived from an EMBL/GenBank/DDBJ whole genome shotgun (WGS) entry which is preliminary data.</text>
</comment>
<evidence type="ECO:0000259" key="14">
    <source>
        <dbReference type="Pfam" id="PF05662"/>
    </source>
</evidence>
<dbReference type="InterPro" id="IPR005594">
    <property type="entry name" value="YadA_C"/>
</dbReference>
<dbReference type="CDD" id="cd12820">
    <property type="entry name" value="LbR_YadA-like"/>
    <property type="match status" value="1"/>
</dbReference>
<dbReference type="PANTHER" id="PTHR24023:SF1082">
    <property type="entry name" value="COLLAGEN TRIPLE HELIX REPEAT"/>
    <property type="match status" value="1"/>
</dbReference>
<evidence type="ECO:0000256" key="2">
    <source>
        <dbReference type="ARBA" id="ARBA00004442"/>
    </source>
</evidence>
<dbReference type="Pfam" id="PF01391">
    <property type="entry name" value="Collagen"/>
    <property type="match status" value="1"/>
</dbReference>
<dbReference type="InterPro" id="IPR011049">
    <property type="entry name" value="Serralysin-like_metalloprot_C"/>
</dbReference>
<evidence type="ECO:0000313" key="15">
    <source>
        <dbReference type="EMBL" id="MDP8188118.1"/>
    </source>
</evidence>
<feature type="compositionally biased region" description="Basic and acidic residues" evidence="11">
    <location>
        <begin position="579"/>
        <end position="606"/>
    </location>
</feature>
<feature type="domain" description="Trimeric autotransporter adhesin YadA-like head" evidence="13">
    <location>
        <begin position="274"/>
        <end position="296"/>
    </location>
</feature>
<protein>
    <submittedName>
        <fullName evidence="15">YadA-like family protein</fullName>
    </submittedName>
</protein>
<dbReference type="Pfam" id="PF05662">
    <property type="entry name" value="YadA_stalk"/>
    <property type="match status" value="2"/>
</dbReference>
<dbReference type="InterPro" id="IPR008635">
    <property type="entry name" value="Coiled_stalk_dom"/>
</dbReference>
<evidence type="ECO:0000313" key="16">
    <source>
        <dbReference type="Proteomes" id="UP001230466"/>
    </source>
</evidence>
<evidence type="ECO:0000259" key="13">
    <source>
        <dbReference type="Pfam" id="PF05658"/>
    </source>
</evidence>
<dbReference type="GO" id="GO:0015031">
    <property type="term" value="P:protein transport"/>
    <property type="evidence" value="ECO:0007669"/>
    <property type="project" value="UniProtKB-KW"/>
</dbReference>
<evidence type="ECO:0000256" key="1">
    <source>
        <dbReference type="ARBA" id="ARBA00004241"/>
    </source>
</evidence>
<dbReference type="Pfam" id="PF05658">
    <property type="entry name" value="YadA_head"/>
    <property type="match status" value="4"/>
</dbReference>
<dbReference type="InterPro" id="IPR045584">
    <property type="entry name" value="Pilin-like"/>
</dbReference>
<accession>A0AAW8CSI1</accession>
<dbReference type="Gene3D" id="3.30.1300.30">
    <property type="entry name" value="GSPII I/J protein-like"/>
    <property type="match status" value="1"/>
</dbReference>
<feature type="region of interest" description="Disordered" evidence="11">
    <location>
        <begin position="513"/>
        <end position="626"/>
    </location>
</feature>
<dbReference type="PANTHER" id="PTHR24023">
    <property type="entry name" value="COLLAGEN ALPHA"/>
    <property type="match status" value="1"/>
</dbReference>
<evidence type="ECO:0000256" key="8">
    <source>
        <dbReference type="ARBA" id="ARBA00022927"/>
    </source>
</evidence>
<feature type="domain" description="Trimeric autotransporter adhesin YadA-like head" evidence="13">
    <location>
        <begin position="349"/>
        <end position="371"/>
    </location>
</feature>
<evidence type="ECO:0000256" key="5">
    <source>
        <dbReference type="ARBA" id="ARBA00022452"/>
    </source>
</evidence>
<dbReference type="GO" id="GO:0030198">
    <property type="term" value="P:extracellular matrix organization"/>
    <property type="evidence" value="ECO:0007669"/>
    <property type="project" value="TreeGrafter"/>
</dbReference>
<comment type="subcellular location">
    <subcellularLocation>
        <location evidence="2">Cell outer membrane</location>
    </subcellularLocation>
    <subcellularLocation>
        <location evidence="1">Cell surface</location>
    </subcellularLocation>
</comment>
<feature type="domain" description="Trimeric autotransporter adhesin YadA-like C-terminal membrane anchor" evidence="12">
    <location>
        <begin position="701"/>
        <end position="761"/>
    </location>
</feature>
<keyword evidence="10" id="KW-0998">Cell outer membrane</keyword>
<evidence type="ECO:0000256" key="11">
    <source>
        <dbReference type="SAM" id="MobiDB-lite"/>
    </source>
</evidence>
<dbReference type="SUPFAM" id="SSF54523">
    <property type="entry name" value="Pili subunits"/>
    <property type="match status" value="1"/>
</dbReference>
<keyword evidence="6" id="KW-0812">Transmembrane</keyword>
<dbReference type="SUPFAM" id="SSF101967">
    <property type="entry name" value="Adhesin YadA, collagen-binding domain"/>
    <property type="match status" value="3"/>
</dbReference>
<evidence type="ECO:0000256" key="9">
    <source>
        <dbReference type="ARBA" id="ARBA00023136"/>
    </source>
</evidence>
<dbReference type="GO" id="GO:0031012">
    <property type="term" value="C:extracellular matrix"/>
    <property type="evidence" value="ECO:0007669"/>
    <property type="project" value="TreeGrafter"/>
</dbReference>
<feature type="domain" description="Trimeric autotransporter adhesin YadA-like stalk" evidence="14">
    <location>
        <begin position="654"/>
        <end position="682"/>
    </location>
</feature>
<feature type="compositionally biased region" description="Basic and acidic residues" evidence="11">
    <location>
        <begin position="540"/>
        <end position="552"/>
    </location>
</feature>
<evidence type="ECO:0000256" key="3">
    <source>
        <dbReference type="ARBA" id="ARBA00005848"/>
    </source>
</evidence>
<keyword evidence="5" id="KW-1134">Transmembrane beta strand</keyword>
<feature type="domain" description="Trimeric autotransporter adhesin YadA-like head" evidence="13">
    <location>
        <begin position="69"/>
        <end position="89"/>
    </location>
</feature>
<feature type="compositionally biased region" description="Basic and acidic residues" evidence="11">
    <location>
        <begin position="513"/>
        <end position="531"/>
    </location>
</feature>
<dbReference type="EMBL" id="JASAYJ010000029">
    <property type="protein sequence ID" value="MDP8188118.1"/>
    <property type="molecule type" value="Genomic_DNA"/>
</dbReference>
<organism evidence="15 16">
    <name type="scientific">Pasteurella atlantica</name>
    <dbReference type="NCBI Taxonomy" id="2827233"/>
    <lineage>
        <taxon>Bacteria</taxon>
        <taxon>Pseudomonadati</taxon>
        <taxon>Pseudomonadota</taxon>
        <taxon>Gammaproteobacteria</taxon>
        <taxon>Pasteurellales</taxon>
        <taxon>Pasteurellaceae</taxon>
        <taxon>Pasteurella</taxon>
    </lineage>
</organism>
<sequence>MAIGLALASCQVYAAPTDFQDGYVGHYNDTCNGKIPDTTFVKVLLGQGAMVNTDPNNPNSDDCRPNNVVAVGHNAIVGADNTIAIGHNAQATKREFGPEPTSAIAIGRDAHSMGINSLAVGAGAKVIGDHSMAFTTFNPLPENIPQNAKPEDIMKGNNSIVMSTNSAQRNIVNANMATLIGGVNNKIDGGTYGAILGGENNYVAGEYALAFGKNNIAQGKHSLMVGLDNNKSHRDGIESNSNKATSDGYVAIGKQNEVDGWYAFGLGEENHSYGFNSTALGYRNKAIGDGSIAMGGYNDKQPDQTYKFIDGAQALSKGAIAIGAGTIAGFADKSASEDIVRQWRQGTEEAVAIGYRSKAVANKTIALGFDAEANIQGGIALGSYAKAIGMPGTKGIDVSGRNGADDTATWKSTLGALAIGDTDGTSKYTRQITGLAAGTNDTDAVNVAQLRQAVTLPTISFYNGGSLNGANYTQGTDINLSSLAFDFGDGLKVQKTTKDGKDIALVTLDKDALKNDPNFKGDKGDKGEKGDQGIQGLKGPKGDTGAKGDKGDQGIQGPKGDTGAKGDKGDQGIQGLKGPKGDTGAKGEKGDRDIQGPKGDKGDKGDQGIQSPKGSHTNNSATIPNSKFDQLNIGNVIMKKTDTGKITIHMGKNQIHGVANGTAPTDAVNVSQLNEVKNTINYVEKQANKGIAGSMAVAGLPQAYLPGKNMVAVAGSNYKGANAIAIGISTISNDGKWIIKGSLNSTSGGSVGTTLGAGYQW</sequence>
<dbReference type="InterPro" id="IPR050149">
    <property type="entry name" value="Collagen_superfamily"/>
</dbReference>
<keyword evidence="4" id="KW-0813">Transport</keyword>
<evidence type="ECO:0000256" key="7">
    <source>
        <dbReference type="ARBA" id="ARBA00022729"/>
    </source>
</evidence>
<dbReference type="Pfam" id="PF03895">
    <property type="entry name" value="YadA_anchor"/>
    <property type="match status" value="1"/>
</dbReference>
<feature type="domain" description="Trimeric autotransporter adhesin YadA-like head" evidence="13">
    <location>
        <begin position="114"/>
        <end position="134"/>
    </location>
</feature>
<gene>
    <name evidence="15" type="ORF">QJU78_10170</name>
</gene>
<evidence type="ECO:0000256" key="10">
    <source>
        <dbReference type="ARBA" id="ARBA00023237"/>
    </source>
</evidence>
<evidence type="ECO:0000256" key="4">
    <source>
        <dbReference type="ARBA" id="ARBA00022448"/>
    </source>
</evidence>
<reference evidence="15" key="1">
    <citation type="journal article" date="2023" name="Front. Microbiol.">
        <title>Phylogeography and host specificity of Pasteurellaceae pathogenic to sea-farmed fish in the north-east Atlantic.</title>
        <authorList>
            <person name="Gulla S."/>
            <person name="Colquhoun D.J."/>
            <person name="Olsen A.B."/>
            <person name="Spilsberg B."/>
            <person name="Lagesen K."/>
            <person name="Aakesson C.P."/>
            <person name="Strom S."/>
            <person name="Manji F."/>
            <person name="Birkbeck T.H."/>
            <person name="Nilsen H.K."/>
        </authorList>
    </citation>
    <scope>NUCLEOTIDE SEQUENCE</scope>
    <source>
        <strain evidence="15">VIB1234</strain>
    </source>
</reference>
<name>A0AAW8CSI1_9PAST</name>
<proteinExistence type="inferred from homology"/>
<dbReference type="GO" id="GO:0009986">
    <property type="term" value="C:cell surface"/>
    <property type="evidence" value="ECO:0007669"/>
    <property type="project" value="UniProtKB-SubCell"/>
</dbReference>
<keyword evidence="8" id="KW-0653">Protein transport</keyword>
<evidence type="ECO:0000259" key="12">
    <source>
        <dbReference type="Pfam" id="PF03895"/>
    </source>
</evidence>
<dbReference type="Proteomes" id="UP001230466">
    <property type="component" value="Unassembled WGS sequence"/>
</dbReference>
<dbReference type="AlphaFoldDB" id="A0AAW8CSI1"/>
<dbReference type="Gene3D" id="2.150.10.10">
    <property type="entry name" value="Serralysin-like metalloprotease, C-terminal"/>
    <property type="match status" value="4"/>
</dbReference>
<keyword evidence="9" id="KW-0472">Membrane</keyword>
<comment type="similarity">
    <text evidence="3">Belongs to the autotransporter-2 (AT-2) (TC 1.B.40) family.</text>
</comment>
<dbReference type="GO" id="GO:0009279">
    <property type="term" value="C:cell outer membrane"/>
    <property type="evidence" value="ECO:0007669"/>
    <property type="project" value="UniProtKB-SubCell"/>
</dbReference>
<feature type="domain" description="Trimeric autotransporter adhesin YadA-like stalk" evidence="14">
    <location>
        <begin position="431"/>
        <end position="454"/>
    </location>
</feature>
<dbReference type="RefSeq" id="WP_213156423.1">
    <property type="nucleotide sequence ID" value="NZ_JASAWU010000029.1"/>
</dbReference>
<dbReference type="InterPro" id="IPR008640">
    <property type="entry name" value="Adhesin_Head_dom"/>
</dbReference>